<accession>A0A077WVQ9</accession>
<dbReference type="InterPro" id="IPR038885">
    <property type="entry name" value="PLB1"/>
</dbReference>
<dbReference type="InterPro" id="IPR001087">
    <property type="entry name" value="GDSL"/>
</dbReference>
<dbReference type="GO" id="GO:0004620">
    <property type="term" value="F:phospholipase activity"/>
    <property type="evidence" value="ECO:0007669"/>
    <property type="project" value="InterPro"/>
</dbReference>
<proteinExistence type="predicted"/>
<dbReference type="SUPFAM" id="SSF52266">
    <property type="entry name" value="SGNH hydrolase"/>
    <property type="match status" value="1"/>
</dbReference>
<dbReference type="InterPro" id="IPR036514">
    <property type="entry name" value="SGNH_hydro_sf"/>
</dbReference>
<dbReference type="PANTHER" id="PTHR21325:SF31">
    <property type="entry name" value="GH22081P-RELATED"/>
    <property type="match status" value="1"/>
</dbReference>
<dbReference type="OrthoDB" id="10265800at2759"/>
<dbReference type="PANTHER" id="PTHR21325">
    <property type="entry name" value="PHOSPHOLIPASE B, PLB1"/>
    <property type="match status" value="1"/>
</dbReference>
<evidence type="ECO:0000256" key="1">
    <source>
        <dbReference type="SAM" id="SignalP"/>
    </source>
</evidence>
<dbReference type="AlphaFoldDB" id="A0A077WVQ9"/>
<dbReference type="Pfam" id="PF00657">
    <property type="entry name" value="Lipase_GDSL"/>
    <property type="match status" value="1"/>
</dbReference>
<protein>
    <recommendedName>
        <fullName evidence="3">SGNH hydrolase-type esterase domain-containing protein</fullName>
    </recommendedName>
</protein>
<evidence type="ECO:0000313" key="2">
    <source>
        <dbReference type="EMBL" id="CDS11375.1"/>
    </source>
</evidence>
<dbReference type="GO" id="GO:0006644">
    <property type="term" value="P:phospholipid metabolic process"/>
    <property type="evidence" value="ECO:0007669"/>
    <property type="project" value="TreeGrafter"/>
</dbReference>
<dbReference type="EMBL" id="LK023346">
    <property type="protein sequence ID" value="CDS11375.1"/>
    <property type="molecule type" value="Genomic_DNA"/>
</dbReference>
<sequence length="402" mass="45330">MKTINLIILLGCAVSWCNADDSLEDSLQEDLPFTKEATRIDECPVLQNFERATSVHRLRPSDIEVVAAIGDSLSAAVAAINIDTDYLTAEQFKQYRGLSFDMGGDENAITIPNFLQHYAHETLIGPSVGVRDVPISKETFFAFDAKQVSEIDRLNAAIPAATSYNFTQQAEYLIERIGKNTSLAKKWKLITVFMGLNDLSASCLPGYSFIEYRQRMEKGIELLKQNIDYAIINVVGLLHSEQMQDVTNKDPTYRKHFKDDTVDVQTFECICCHPLASTKLLPQPLAGILDKAVSPLGKQYIARNVELYDRELRRLVMKQANHDPDATTAVVYQPFNIDISSVPVKAISNLDGFHPNKIGQEYMAKAYWNQLFLPSNKKQQNLQFREDLPVYCPNANDYIQTM</sequence>
<gene>
    <name evidence="2" type="ORF">LRAMOSA03638</name>
</gene>
<keyword evidence="1" id="KW-0732">Signal</keyword>
<name>A0A077WVQ9_9FUNG</name>
<dbReference type="Gene3D" id="3.40.50.1110">
    <property type="entry name" value="SGNH hydrolase"/>
    <property type="match status" value="1"/>
</dbReference>
<feature type="chain" id="PRO_5001726642" description="SGNH hydrolase-type esterase domain-containing protein" evidence="1">
    <location>
        <begin position="20"/>
        <end position="402"/>
    </location>
</feature>
<evidence type="ECO:0008006" key="3">
    <source>
        <dbReference type="Google" id="ProtNLM"/>
    </source>
</evidence>
<organism evidence="2">
    <name type="scientific">Lichtheimia ramosa</name>
    <dbReference type="NCBI Taxonomy" id="688394"/>
    <lineage>
        <taxon>Eukaryota</taxon>
        <taxon>Fungi</taxon>
        <taxon>Fungi incertae sedis</taxon>
        <taxon>Mucoromycota</taxon>
        <taxon>Mucoromycotina</taxon>
        <taxon>Mucoromycetes</taxon>
        <taxon>Mucorales</taxon>
        <taxon>Lichtheimiaceae</taxon>
        <taxon>Lichtheimia</taxon>
    </lineage>
</organism>
<feature type="signal peptide" evidence="1">
    <location>
        <begin position="1"/>
        <end position="19"/>
    </location>
</feature>
<reference evidence="2" key="1">
    <citation type="journal article" date="2014" name="Genome Announc.">
        <title>De novo whole-genome sequence and genome annotation of Lichtheimia ramosa.</title>
        <authorList>
            <person name="Linde J."/>
            <person name="Schwartze V."/>
            <person name="Binder U."/>
            <person name="Lass-Florl C."/>
            <person name="Voigt K."/>
            <person name="Horn F."/>
        </authorList>
    </citation>
    <scope>NUCLEOTIDE SEQUENCE</scope>
    <source>
        <strain evidence="2">JMRC FSU:6197</strain>
    </source>
</reference>